<dbReference type="NCBIfam" id="NF033894">
    <property type="entry name" value="Eex_IncN"/>
    <property type="match status" value="1"/>
</dbReference>
<gene>
    <name evidence="1" type="ORF">F8B43_5628</name>
</gene>
<proteinExistence type="predicted"/>
<dbReference type="Proteomes" id="UP000469949">
    <property type="component" value="Unassembled WGS sequence"/>
</dbReference>
<organism evidence="1 2">
    <name type="scientific">Methylorubrum populi</name>
    <dbReference type="NCBI Taxonomy" id="223967"/>
    <lineage>
        <taxon>Bacteria</taxon>
        <taxon>Pseudomonadati</taxon>
        <taxon>Pseudomonadota</taxon>
        <taxon>Alphaproteobacteria</taxon>
        <taxon>Hyphomicrobiales</taxon>
        <taxon>Methylobacteriaceae</taxon>
        <taxon>Methylorubrum</taxon>
    </lineage>
</organism>
<evidence type="ECO:0000313" key="1">
    <source>
        <dbReference type="EMBL" id="KAB7781925.1"/>
    </source>
</evidence>
<name>A0A833IZN9_9HYPH</name>
<dbReference type="InterPro" id="IPR047937">
    <property type="entry name" value="Eex_IncN-like"/>
</dbReference>
<reference evidence="1 2" key="1">
    <citation type="submission" date="2019-10" db="EMBL/GenBank/DDBJ databases">
        <title>Draft Genome Sequence of the Caffeine Degrading Methylotroph Methylorubrum populi PINKEL.</title>
        <authorList>
            <person name="Dawson S.C."/>
            <person name="Zhang X."/>
            <person name="Wright M.E."/>
            <person name="Sharma G."/>
            <person name="Langner J.T."/>
            <person name="Ditty J.L."/>
            <person name="Subuyuj G.A."/>
        </authorList>
    </citation>
    <scope>NUCLEOTIDE SEQUENCE [LARGE SCALE GENOMIC DNA]</scope>
    <source>
        <strain evidence="1 2">Pinkel</strain>
    </source>
</reference>
<dbReference type="AlphaFoldDB" id="A0A833IZN9"/>
<comment type="caution">
    <text evidence="1">The sequence shown here is derived from an EMBL/GenBank/DDBJ whole genome shotgun (WGS) entry which is preliminary data.</text>
</comment>
<evidence type="ECO:0000313" key="2">
    <source>
        <dbReference type="Proteomes" id="UP000469949"/>
    </source>
</evidence>
<dbReference type="PROSITE" id="PS51257">
    <property type="entry name" value="PROKAR_LIPOPROTEIN"/>
    <property type="match status" value="1"/>
</dbReference>
<evidence type="ECO:0008006" key="3">
    <source>
        <dbReference type="Google" id="ProtNLM"/>
    </source>
</evidence>
<sequence>MRVFILGLSVLLGLTACDGPDRSARPESRTVLEFLEDPQELEETWGRCRNDPGGIGQKAECRNAGHAVERMMMVGREHAIKVLRAQKGDRHGDPGLR</sequence>
<dbReference type="EMBL" id="WEKV01000024">
    <property type="protein sequence ID" value="KAB7781925.1"/>
    <property type="molecule type" value="Genomic_DNA"/>
</dbReference>
<accession>A0A833IZN9</accession>
<protein>
    <recommendedName>
        <fullName evidence="3">EexN family lipoprotein</fullName>
    </recommendedName>
</protein>
<dbReference type="RefSeq" id="WP_152279173.1">
    <property type="nucleotide sequence ID" value="NZ_WEKV01000024.1"/>
</dbReference>